<dbReference type="Proteomes" id="UP000242942">
    <property type="component" value="Unassembled WGS sequence"/>
</dbReference>
<keyword evidence="1" id="KW-1133">Transmembrane helix</keyword>
<proteinExistence type="predicted"/>
<evidence type="ECO:0000256" key="1">
    <source>
        <dbReference type="SAM" id="Phobius"/>
    </source>
</evidence>
<keyword evidence="1" id="KW-0472">Membrane</keyword>
<feature type="transmembrane region" description="Helical" evidence="1">
    <location>
        <begin position="178"/>
        <end position="197"/>
    </location>
</feature>
<organism evidence="2 3">
    <name type="scientific">Plasmodium ovale</name>
    <name type="common">malaria parasite P. ovale</name>
    <dbReference type="NCBI Taxonomy" id="36330"/>
    <lineage>
        <taxon>Eukaryota</taxon>
        <taxon>Sar</taxon>
        <taxon>Alveolata</taxon>
        <taxon>Apicomplexa</taxon>
        <taxon>Aconoidasida</taxon>
        <taxon>Haemosporida</taxon>
        <taxon>Plasmodiidae</taxon>
        <taxon>Plasmodium</taxon>
        <taxon>Plasmodium (Plasmodium)</taxon>
    </lineage>
</organism>
<evidence type="ECO:0000313" key="2">
    <source>
        <dbReference type="EMBL" id="SBT84889.1"/>
    </source>
</evidence>
<evidence type="ECO:0000313" key="3">
    <source>
        <dbReference type="Proteomes" id="UP000242942"/>
    </source>
</evidence>
<feature type="non-terminal residue" evidence="2">
    <location>
        <position position="1"/>
    </location>
</feature>
<dbReference type="AlphaFoldDB" id="A0A1D3JGD3"/>
<accession>A0A1D3JGD3</accession>
<keyword evidence="1" id="KW-0812">Transmembrane</keyword>
<name>A0A1D3JGD3_PLAOA</name>
<dbReference type="EMBL" id="FLRI01000584">
    <property type="protein sequence ID" value="SBT84889.1"/>
    <property type="molecule type" value="Genomic_DNA"/>
</dbReference>
<protein>
    <submittedName>
        <fullName evidence="2">PIR protein</fullName>
    </submittedName>
</protein>
<sequence length="253" mass="29779">FFFLFKCAKSSKIDKGKYYDTFFLIRSTFNNVRDNEYSKYLHENDQVLRNIGMYLVENYQNAYNYCEVNGDCKERCDYLNIWLNEKQAIYTSNGKCTYNDKLWKHYIEELWKQLENESGKKKKCERVKTNREFHEKWLNSSCKNGTPVEIPRNCPEPAPPKEQPCQALIGPTSSSCKAVLTTTYVVFGILLFAMYLLRFSSVGMKINNLVRGRKLKGRNMDNETNESFRNNDHSNMESLDSRFHVIYNSLQNS</sequence>
<dbReference type="VEuPathDB" id="PlasmoDB:POWCR01_000158000"/>
<dbReference type="VEuPathDB" id="PlasmoDB:PocGH01_00236800"/>
<keyword evidence="3" id="KW-1185">Reference proteome</keyword>
<reference evidence="2 3" key="1">
    <citation type="submission" date="2016-06" db="EMBL/GenBank/DDBJ databases">
        <authorList>
            <consortium name="Pathogen Informatics"/>
        </authorList>
    </citation>
    <scope>NUCLEOTIDE SEQUENCE [LARGE SCALE GENOMIC DNA]</scope>
    <source>
        <strain evidence="2">PocGH01</strain>
    </source>
</reference>
<gene>
    <name evidence="2" type="primary">PocGH01_00236800</name>
    <name evidence="2" type="ORF">POCGH01_00236800</name>
</gene>
<dbReference type="OrthoDB" id="10280667at2759"/>